<dbReference type="AlphaFoldDB" id="A0A523USL0"/>
<keyword evidence="4 5" id="KW-0472">Membrane</keyword>
<dbReference type="GO" id="GO:0016020">
    <property type="term" value="C:membrane"/>
    <property type="evidence" value="ECO:0007669"/>
    <property type="project" value="UniProtKB-SubCell"/>
</dbReference>
<evidence type="ECO:0000256" key="5">
    <source>
        <dbReference type="SAM" id="Phobius"/>
    </source>
</evidence>
<feature type="transmembrane region" description="Helical" evidence="5">
    <location>
        <begin position="6"/>
        <end position="21"/>
    </location>
</feature>
<dbReference type="Proteomes" id="UP000315525">
    <property type="component" value="Unassembled WGS sequence"/>
</dbReference>
<dbReference type="InterPro" id="IPR003825">
    <property type="entry name" value="Colicin-V_CvpA"/>
</dbReference>
<comment type="subcellular location">
    <subcellularLocation>
        <location evidence="1">Membrane</location>
        <topology evidence="1">Multi-pass membrane protein</topology>
    </subcellularLocation>
</comment>
<evidence type="ECO:0000313" key="6">
    <source>
        <dbReference type="EMBL" id="TET45526.1"/>
    </source>
</evidence>
<gene>
    <name evidence="6" type="ORF">E3J62_07135</name>
</gene>
<protein>
    <submittedName>
        <fullName evidence="6">CvpA family protein</fullName>
    </submittedName>
</protein>
<dbReference type="PANTHER" id="PTHR36926:SF1">
    <property type="entry name" value="COLICIN V PRODUCTION PROTEIN"/>
    <property type="match status" value="1"/>
</dbReference>
<dbReference type="Pfam" id="PF02674">
    <property type="entry name" value="Colicin_V"/>
    <property type="match status" value="1"/>
</dbReference>
<dbReference type="PANTHER" id="PTHR36926">
    <property type="entry name" value="COLICIN V PRODUCTION PROTEIN"/>
    <property type="match status" value="1"/>
</dbReference>
<feature type="transmembrane region" description="Helical" evidence="5">
    <location>
        <begin position="107"/>
        <end position="127"/>
    </location>
</feature>
<feature type="transmembrane region" description="Helical" evidence="5">
    <location>
        <begin position="28"/>
        <end position="52"/>
    </location>
</feature>
<dbReference type="GO" id="GO:0009403">
    <property type="term" value="P:toxin biosynthetic process"/>
    <property type="evidence" value="ECO:0007669"/>
    <property type="project" value="InterPro"/>
</dbReference>
<proteinExistence type="predicted"/>
<keyword evidence="3 5" id="KW-1133">Transmembrane helix</keyword>
<dbReference type="InterPro" id="IPR052719">
    <property type="entry name" value="CvpA-like"/>
</dbReference>
<accession>A0A523USL0</accession>
<reference evidence="6 7" key="1">
    <citation type="submission" date="2019-03" db="EMBL/GenBank/DDBJ databases">
        <title>Metabolic potential of uncultured bacteria and archaea associated with petroleum seepage in deep-sea sediments.</title>
        <authorList>
            <person name="Dong X."/>
            <person name="Hubert C."/>
        </authorList>
    </citation>
    <scope>NUCLEOTIDE SEQUENCE [LARGE SCALE GENOMIC DNA]</scope>
    <source>
        <strain evidence="6">E44_bin18</strain>
    </source>
</reference>
<evidence type="ECO:0000256" key="3">
    <source>
        <dbReference type="ARBA" id="ARBA00022989"/>
    </source>
</evidence>
<comment type="caution">
    <text evidence="6">The sequence shown here is derived from an EMBL/GenBank/DDBJ whole genome shotgun (WGS) entry which is preliminary data.</text>
</comment>
<feature type="transmembrane region" description="Helical" evidence="5">
    <location>
        <begin position="58"/>
        <end position="86"/>
    </location>
</feature>
<name>A0A523USL0_UNCT6</name>
<evidence type="ECO:0000256" key="4">
    <source>
        <dbReference type="ARBA" id="ARBA00023136"/>
    </source>
</evidence>
<dbReference type="EMBL" id="SOJN01000080">
    <property type="protein sequence ID" value="TET45526.1"/>
    <property type="molecule type" value="Genomic_DNA"/>
</dbReference>
<evidence type="ECO:0000256" key="2">
    <source>
        <dbReference type="ARBA" id="ARBA00022692"/>
    </source>
</evidence>
<evidence type="ECO:0000313" key="7">
    <source>
        <dbReference type="Proteomes" id="UP000315525"/>
    </source>
</evidence>
<keyword evidence="2 5" id="KW-0812">Transmembrane</keyword>
<evidence type="ECO:0000256" key="1">
    <source>
        <dbReference type="ARBA" id="ARBA00004141"/>
    </source>
</evidence>
<organism evidence="6 7">
    <name type="scientific">candidate division TA06 bacterium</name>
    <dbReference type="NCBI Taxonomy" id="2250710"/>
    <lineage>
        <taxon>Bacteria</taxon>
        <taxon>Bacteria division TA06</taxon>
    </lineage>
</organism>
<sequence>MNWIDLLGLLVLSIFFLMGLVKGFIREVLILAGIVVSFFISLHLMGFAASWVEKWVAIPAALSLLIGFVAVFLGLVVVFHIVGYVLHKIVRASPLSIFDRLGGGLLGLLKAGLIIFVILLLLSVVPFRGGAASQMKGSFMYGAVEKTAPVFRKYLRAAAPALLRILDRTRGKIRSGLPEFRAVGESTQADPALAISEIVSGIFSTRRI</sequence>